<sequence>MSWCVPSWDIMGNNSASPEIADNVCPNSKTTIRVPKLDYEGVTELTWKNGQLGMNGLVSARPAAAKPPSAAAAPAKYAAWDRPHAGGTLESIVNQATKYAAAAAGVPVPLFEPRRATVAADAMVPSNNNASCNSNNNTNSVPCKNVESQLGTGTCGVGSCSGARAGVCTCVGASESATCGREREFAGGASRSTSLFSPANTSSAGGVYARNSPEDHDSFCHSISQACNCIARNEAEERKRKGCSGPTLSKRRDKINQRMKTLQKMVPNSSKTDKASMLEEVIEYLKQLEGEVQFMRSRMNMMSSMMMSLPLPMQQMSIMPPPMGMGMGIMGRMMPPVIPGAAAGLFPPPVHEGMLPPDMLSAFLACHSHPMTSEAYSRLQAAMYQNLQQPPPAPGPASNN</sequence>
<feature type="domain" description="BHLH" evidence="6">
    <location>
        <begin position="239"/>
        <end position="288"/>
    </location>
</feature>
<dbReference type="PANTHER" id="PTHR45855:SF23">
    <property type="entry name" value="TRANSCRIPTION FACTOR MEE8-RELATED"/>
    <property type="match status" value="1"/>
</dbReference>
<dbReference type="GO" id="GO:0003677">
    <property type="term" value="F:DNA binding"/>
    <property type="evidence" value="ECO:0007669"/>
    <property type="project" value="UniProtKB-KW"/>
</dbReference>
<dbReference type="SUPFAM" id="SSF47459">
    <property type="entry name" value="HLH, helix-loop-helix DNA-binding domain"/>
    <property type="match status" value="1"/>
</dbReference>
<dbReference type="EMBL" id="BKCP01001113">
    <property type="protein sequence ID" value="GER26358.1"/>
    <property type="molecule type" value="Genomic_DNA"/>
</dbReference>
<proteinExistence type="predicted"/>
<evidence type="ECO:0000256" key="1">
    <source>
        <dbReference type="ARBA" id="ARBA00004123"/>
    </source>
</evidence>
<keyword evidence="4" id="KW-0804">Transcription</keyword>
<dbReference type="GO" id="GO:0046983">
    <property type="term" value="F:protein dimerization activity"/>
    <property type="evidence" value="ECO:0007669"/>
    <property type="project" value="InterPro"/>
</dbReference>
<evidence type="ECO:0000259" key="6">
    <source>
        <dbReference type="PROSITE" id="PS50888"/>
    </source>
</evidence>
<evidence type="ECO:0000313" key="8">
    <source>
        <dbReference type="Proteomes" id="UP000325081"/>
    </source>
</evidence>
<dbReference type="Proteomes" id="UP000325081">
    <property type="component" value="Unassembled WGS sequence"/>
</dbReference>
<protein>
    <submittedName>
        <fullName evidence="7">Transcription factor UNE10</fullName>
    </submittedName>
</protein>
<evidence type="ECO:0000256" key="4">
    <source>
        <dbReference type="ARBA" id="ARBA00023163"/>
    </source>
</evidence>
<evidence type="ECO:0000256" key="3">
    <source>
        <dbReference type="ARBA" id="ARBA00023125"/>
    </source>
</evidence>
<dbReference type="SMART" id="SM00353">
    <property type="entry name" value="HLH"/>
    <property type="match status" value="1"/>
</dbReference>
<keyword evidence="5" id="KW-0539">Nucleus</keyword>
<dbReference type="Gene3D" id="4.10.280.10">
    <property type="entry name" value="Helix-loop-helix DNA-binding domain"/>
    <property type="match status" value="1"/>
</dbReference>
<reference evidence="8" key="1">
    <citation type="journal article" date="2019" name="Curr. Biol.">
        <title>Genome Sequence of Striga asiatica Provides Insight into the Evolution of Plant Parasitism.</title>
        <authorList>
            <person name="Yoshida S."/>
            <person name="Kim S."/>
            <person name="Wafula E.K."/>
            <person name="Tanskanen J."/>
            <person name="Kim Y.M."/>
            <person name="Honaas L."/>
            <person name="Yang Z."/>
            <person name="Spallek T."/>
            <person name="Conn C.E."/>
            <person name="Ichihashi Y."/>
            <person name="Cheong K."/>
            <person name="Cui S."/>
            <person name="Der J.P."/>
            <person name="Gundlach H."/>
            <person name="Jiao Y."/>
            <person name="Hori C."/>
            <person name="Ishida J.K."/>
            <person name="Kasahara H."/>
            <person name="Kiba T."/>
            <person name="Kim M.S."/>
            <person name="Koo N."/>
            <person name="Laohavisit A."/>
            <person name="Lee Y.H."/>
            <person name="Lumba S."/>
            <person name="McCourt P."/>
            <person name="Mortimer J.C."/>
            <person name="Mutuku J.M."/>
            <person name="Nomura T."/>
            <person name="Sasaki-Sekimoto Y."/>
            <person name="Seto Y."/>
            <person name="Wang Y."/>
            <person name="Wakatake T."/>
            <person name="Sakakibara H."/>
            <person name="Demura T."/>
            <person name="Yamaguchi S."/>
            <person name="Yoneyama K."/>
            <person name="Manabe R.I."/>
            <person name="Nelson D.C."/>
            <person name="Schulman A.H."/>
            <person name="Timko M.P."/>
            <person name="dePamphilis C.W."/>
            <person name="Choi D."/>
            <person name="Shirasu K."/>
        </authorList>
    </citation>
    <scope>NUCLEOTIDE SEQUENCE [LARGE SCALE GENOMIC DNA]</scope>
    <source>
        <strain evidence="8">cv. UVA1</strain>
    </source>
</reference>
<comment type="caution">
    <text evidence="7">The sequence shown here is derived from an EMBL/GenBank/DDBJ whole genome shotgun (WGS) entry which is preliminary data.</text>
</comment>
<evidence type="ECO:0000256" key="2">
    <source>
        <dbReference type="ARBA" id="ARBA00023015"/>
    </source>
</evidence>
<dbReference type="OrthoDB" id="71302at2759"/>
<dbReference type="AlphaFoldDB" id="A0A5A7P1L1"/>
<comment type="subcellular location">
    <subcellularLocation>
        <location evidence="1">Nucleus</location>
    </subcellularLocation>
</comment>
<dbReference type="InterPro" id="IPR031066">
    <property type="entry name" value="bHLH_ALC-like_plant"/>
</dbReference>
<name>A0A5A7P1L1_STRAF</name>
<evidence type="ECO:0000256" key="5">
    <source>
        <dbReference type="ARBA" id="ARBA00023242"/>
    </source>
</evidence>
<organism evidence="7 8">
    <name type="scientific">Striga asiatica</name>
    <name type="common">Asiatic witchweed</name>
    <name type="synonym">Buchnera asiatica</name>
    <dbReference type="NCBI Taxonomy" id="4170"/>
    <lineage>
        <taxon>Eukaryota</taxon>
        <taxon>Viridiplantae</taxon>
        <taxon>Streptophyta</taxon>
        <taxon>Embryophyta</taxon>
        <taxon>Tracheophyta</taxon>
        <taxon>Spermatophyta</taxon>
        <taxon>Magnoliopsida</taxon>
        <taxon>eudicotyledons</taxon>
        <taxon>Gunneridae</taxon>
        <taxon>Pentapetalae</taxon>
        <taxon>asterids</taxon>
        <taxon>lamiids</taxon>
        <taxon>Lamiales</taxon>
        <taxon>Orobanchaceae</taxon>
        <taxon>Buchnereae</taxon>
        <taxon>Striga</taxon>
    </lineage>
</organism>
<accession>A0A5A7P1L1</accession>
<keyword evidence="3" id="KW-0238">DNA-binding</keyword>
<dbReference type="PANTHER" id="PTHR45855">
    <property type="entry name" value="TRANSCRIPTION FACTOR PIF1-RELATED"/>
    <property type="match status" value="1"/>
</dbReference>
<dbReference type="InterPro" id="IPR036638">
    <property type="entry name" value="HLH_DNA-bd_sf"/>
</dbReference>
<evidence type="ECO:0000313" key="7">
    <source>
        <dbReference type="EMBL" id="GER26358.1"/>
    </source>
</evidence>
<dbReference type="Pfam" id="PF00010">
    <property type="entry name" value="HLH"/>
    <property type="match status" value="1"/>
</dbReference>
<dbReference type="InterPro" id="IPR011598">
    <property type="entry name" value="bHLH_dom"/>
</dbReference>
<keyword evidence="2" id="KW-0805">Transcription regulation</keyword>
<gene>
    <name evidence="7" type="ORF">STAS_02005</name>
</gene>
<dbReference type="GO" id="GO:0005634">
    <property type="term" value="C:nucleus"/>
    <property type="evidence" value="ECO:0007669"/>
    <property type="project" value="UniProtKB-SubCell"/>
</dbReference>
<dbReference type="PROSITE" id="PS50888">
    <property type="entry name" value="BHLH"/>
    <property type="match status" value="1"/>
</dbReference>
<keyword evidence="8" id="KW-1185">Reference proteome</keyword>